<reference evidence="1" key="1">
    <citation type="journal article" date="2019" name="bioRxiv">
        <title>The Genome of the Zebra Mussel, Dreissena polymorpha: A Resource for Invasive Species Research.</title>
        <authorList>
            <person name="McCartney M.A."/>
            <person name="Auch B."/>
            <person name="Kono T."/>
            <person name="Mallez S."/>
            <person name="Zhang Y."/>
            <person name="Obille A."/>
            <person name="Becker A."/>
            <person name="Abrahante J.E."/>
            <person name="Garbe J."/>
            <person name="Badalamenti J.P."/>
            <person name="Herman A."/>
            <person name="Mangelson H."/>
            <person name="Liachko I."/>
            <person name="Sullivan S."/>
            <person name="Sone E.D."/>
            <person name="Koren S."/>
            <person name="Silverstein K.A.T."/>
            <person name="Beckman K.B."/>
            <person name="Gohl D.M."/>
        </authorList>
    </citation>
    <scope>NUCLEOTIDE SEQUENCE</scope>
    <source>
        <strain evidence="1">Duluth1</strain>
        <tissue evidence="1">Whole animal</tissue>
    </source>
</reference>
<accession>A0A9D4J9X1</accession>
<keyword evidence="2" id="KW-1185">Reference proteome</keyword>
<organism evidence="1 2">
    <name type="scientific">Dreissena polymorpha</name>
    <name type="common">Zebra mussel</name>
    <name type="synonym">Mytilus polymorpha</name>
    <dbReference type="NCBI Taxonomy" id="45954"/>
    <lineage>
        <taxon>Eukaryota</taxon>
        <taxon>Metazoa</taxon>
        <taxon>Spiralia</taxon>
        <taxon>Lophotrochozoa</taxon>
        <taxon>Mollusca</taxon>
        <taxon>Bivalvia</taxon>
        <taxon>Autobranchia</taxon>
        <taxon>Heteroconchia</taxon>
        <taxon>Euheterodonta</taxon>
        <taxon>Imparidentia</taxon>
        <taxon>Neoheterodontei</taxon>
        <taxon>Myida</taxon>
        <taxon>Dreissenoidea</taxon>
        <taxon>Dreissenidae</taxon>
        <taxon>Dreissena</taxon>
    </lineage>
</organism>
<gene>
    <name evidence="1" type="ORF">DPMN_155353</name>
</gene>
<protein>
    <submittedName>
        <fullName evidence="1">Uncharacterized protein</fullName>
    </submittedName>
</protein>
<dbReference type="PROSITE" id="PS51257">
    <property type="entry name" value="PROKAR_LIPOPROTEIN"/>
    <property type="match status" value="1"/>
</dbReference>
<name>A0A9D4J9X1_DREPO</name>
<evidence type="ECO:0000313" key="2">
    <source>
        <dbReference type="Proteomes" id="UP000828390"/>
    </source>
</evidence>
<dbReference type="EMBL" id="JAIWYP010000007">
    <property type="protein sequence ID" value="KAH3801694.1"/>
    <property type="molecule type" value="Genomic_DNA"/>
</dbReference>
<dbReference type="AlphaFoldDB" id="A0A9D4J9X1"/>
<evidence type="ECO:0000313" key="1">
    <source>
        <dbReference type="EMBL" id="KAH3801694.1"/>
    </source>
</evidence>
<proteinExistence type="predicted"/>
<dbReference type="Proteomes" id="UP000828390">
    <property type="component" value="Unassembled WGS sequence"/>
</dbReference>
<sequence>MDRRHGTGNAIIIGCLTAMMGHVRVSEHLRHNCLESFRPRANAFKVVSIPSRDTL</sequence>
<comment type="caution">
    <text evidence="1">The sequence shown here is derived from an EMBL/GenBank/DDBJ whole genome shotgun (WGS) entry which is preliminary data.</text>
</comment>
<reference evidence="1" key="2">
    <citation type="submission" date="2020-11" db="EMBL/GenBank/DDBJ databases">
        <authorList>
            <person name="McCartney M.A."/>
            <person name="Auch B."/>
            <person name="Kono T."/>
            <person name="Mallez S."/>
            <person name="Becker A."/>
            <person name="Gohl D.M."/>
            <person name="Silverstein K.A.T."/>
            <person name="Koren S."/>
            <person name="Bechman K.B."/>
            <person name="Herman A."/>
            <person name="Abrahante J.E."/>
            <person name="Garbe J."/>
        </authorList>
    </citation>
    <scope>NUCLEOTIDE SEQUENCE</scope>
    <source>
        <strain evidence="1">Duluth1</strain>
        <tissue evidence="1">Whole animal</tissue>
    </source>
</reference>